<name>E6VL31_RHOPX</name>
<sequence>MADTDTLKQYNVGNPPTLPNSDKLYYAEELRKVQLCIGLLIGVMKKLEARMTAHGV</sequence>
<dbReference type="KEGG" id="rpx:Rpdx1_2943"/>
<accession>E6VL31</accession>
<proteinExistence type="predicted"/>
<evidence type="ECO:0000313" key="2">
    <source>
        <dbReference type="Proteomes" id="UP000001402"/>
    </source>
</evidence>
<evidence type="ECO:0000313" key="1">
    <source>
        <dbReference type="EMBL" id="ADU44526.1"/>
    </source>
</evidence>
<dbReference type="AlphaFoldDB" id="E6VL31"/>
<gene>
    <name evidence="1" type="ordered locus">Rpdx1_2943</name>
</gene>
<dbReference type="Proteomes" id="UP000001402">
    <property type="component" value="Chromosome"/>
</dbReference>
<dbReference type="HOGENOM" id="CLU_3011386_0_0_5"/>
<reference evidence="1" key="1">
    <citation type="submission" date="2010-12" db="EMBL/GenBank/DDBJ databases">
        <title>Complete sequence of Rhodopseudomonas palustris DX-1.</title>
        <authorList>
            <consortium name="US DOE Joint Genome Institute"/>
            <person name="Lucas S."/>
            <person name="Copeland A."/>
            <person name="Lapidus A."/>
            <person name="Cheng J.-F."/>
            <person name="Goodwin L."/>
            <person name="Pitluck S."/>
            <person name="Misra M."/>
            <person name="Chertkov O."/>
            <person name="Detter J.C."/>
            <person name="Han C."/>
            <person name="Tapia R."/>
            <person name="Land M."/>
            <person name="Hauser L."/>
            <person name="Kyrpides N."/>
            <person name="Ivanova N."/>
            <person name="Ovchinnikova G."/>
            <person name="Logan B."/>
            <person name="Oda Y."/>
            <person name="Harwood C."/>
            <person name="Woyke T."/>
        </authorList>
    </citation>
    <scope>NUCLEOTIDE SEQUENCE [LARGE SCALE GENOMIC DNA]</scope>
    <source>
        <strain evidence="1">DX-1</strain>
    </source>
</reference>
<organism evidence="1 2">
    <name type="scientific">Rhodopseudomonas palustris (strain DX-1)</name>
    <dbReference type="NCBI Taxonomy" id="652103"/>
    <lineage>
        <taxon>Bacteria</taxon>
        <taxon>Pseudomonadati</taxon>
        <taxon>Pseudomonadota</taxon>
        <taxon>Alphaproteobacteria</taxon>
        <taxon>Hyphomicrobiales</taxon>
        <taxon>Nitrobacteraceae</taxon>
        <taxon>Rhodopseudomonas</taxon>
    </lineage>
</organism>
<protein>
    <submittedName>
        <fullName evidence="1">Uncharacterized protein</fullName>
    </submittedName>
</protein>
<dbReference type="EMBL" id="CP002418">
    <property type="protein sequence ID" value="ADU44526.1"/>
    <property type="molecule type" value="Genomic_DNA"/>
</dbReference>
<dbReference type="STRING" id="652103.Rpdx1_2943"/>